<dbReference type="PANTHER" id="PTHR24223">
    <property type="entry name" value="ATP-BINDING CASSETTE SUB-FAMILY C"/>
    <property type="match status" value="1"/>
</dbReference>
<comment type="similarity">
    <text evidence="2">Belongs to the ABC transporter superfamily. ABCC family. Conjugate transporter (TC 3.A.1.208) subfamily.</text>
</comment>
<dbReference type="Gene3D" id="1.20.1560.10">
    <property type="entry name" value="ABC transporter type 1, transmembrane domain"/>
    <property type="match status" value="2"/>
</dbReference>
<dbReference type="PANTHER" id="PTHR24223:SF456">
    <property type="entry name" value="MULTIDRUG RESISTANCE-ASSOCIATED PROTEIN LETHAL(2)03659"/>
    <property type="match status" value="1"/>
</dbReference>
<evidence type="ECO:0000313" key="13">
    <source>
        <dbReference type="EMBL" id="GMG26105.1"/>
    </source>
</evidence>
<reference evidence="13" key="1">
    <citation type="submission" date="2023-04" db="EMBL/GenBank/DDBJ databases">
        <title>Ambrosiozyma monospora NBRC 1965.</title>
        <authorList>
            <person name="Ichikawa N."/>
            <person name="Sato H."/>
            <person name="Tonouchi N."/>
        </authorList>
    </citation>
    <scope>NUCLEOTIDE SEQUENCE</scope>
    <source>
        <strain evidence="13">NBRC 1965</strain>
    </source>
</reference>
<dbReference type="GO" id="GO:0016887">
    <property type="term" value="F:ATP hydrolysis activity"/>
    <property type="evidence" value="ECO:0007669"/>
    <property type="project" value="InterPro"/>
</dbReference>
<dbReference type="CDD" id="cd18597">
    <property type="entry name" value="ABC_6TM_YOR1_D1_like"/>
    <property type="match status" value="1"/>
</dbReference>
<evidence type="ECO:0000256" key="10">
    <source>
        <dbReference type="SAM" id="Phobius"/>
    </source>
</evidence>
<evidence type="ECO:0000256" key="6">
    <source>
        <dbReference type="ARBA" id="ARBA00022840"/>
    </source>
</evidence>
<dbReference type="InterPro" id="IPR027417">
    <property type="entry name" value="P-loop_NTPase"/>
</dbReference>
<feature type="transmembrane region" description="Helical" evidence="10">
    <location>
        <begin position="839"/>
        <end position="861"/>
    </location>
</feature>
<feature type="region of interest" description="Disordered" evidence="9">
    <location>
        <begin position="782"/>
        <end position="802"/>
    </location>
</feature>
<evidence type="ECO:0000256" key="5">
    <source>
        <dbReference type="ARBA" id="ARBA00022741"/>
    </source>
</evidence>
<feature type="transmembrane region" description="Helical" evidence="10">
    <location>
        <begin position="383"/>
        <end position="406"/>
    </location>
</feature>
<keyword evidence="7 10" id="KW-1133">Transmembrane helix</keyword>
<dbReference type="Gene3D" id="3.40.50.300">
    <property type="entry name" value="P-loop containing nucleotide triphosphate hydrolases"/>
    <property type="match status" value="2"/>
</dbReference>
<keyword evidence="14" id="KW-1185">Reference proteome</keyword>
<dbReference type="FunFam" id="1.20.1560.10:FF:000010">
    <property type="entry name" value="Multidrug resistance-associated ABC transporter"/>
    <property type="match status" value="1"/>
</dbReference>
<dbReference type="CDD" id="cd03244">
    <property type="entry name" value="ABCC_MRP_domain2"/>
    <property type="match status" value="1"/>
</dbReference>
<feature type="transmembrane region" description="Helical" evidence="10">
    <location>
        <begin position="881"/>
        <end position="906"/>
    </location>
</feature>
<feature type="compositionally biased region" description="Basic and acidic residues" evidence="9">
    <location>
        <begin position="782"/>
        <end position="792"/>
    </location>
</feature>
<feature type="domain" description="ABC transporter" evidence="11">
    <location>
        <begin position="1161"/>
        <end position="1407"/>
    </location>
</feature>
<feature type="domain" description="ABC transmembrane type-1" evidence="12">
    <location>
        <begin position="847"/>
        <end position="1123"/>
    </location>
</feature>
<comment type="subcellular location">
    <subcellularLocation>
        <location evidence="1">Membrane</location>
        <topology evidence="1">Multi-pass membrane protein</topology>
    </subcellularLocation>
</comment>
<dbReference type="CDD" id="cd03250">
    <property type="entry name" value="ABCC_MRP_domain1"/>
    <property type="match status" value="1"/>
</dbReference>
<dbReference type="FunFam" id="3.40.50.300:FF:000565">
    <property type="entry name" value="ABC bile acid transporter"/>
    <property type="match status" value="1"/>
</dbReference>
<feature type="transmembrane region" description="Helical" evidence="10">
    <location>
        <begin position="269"/>
        <end position="294"/>
    </location>
</feature>
<feature type="transmembrane region" description="Helical" evidence="10">
    <location>
        <begin position="300"/>
        <end position="322"/>
    </location>
</feature>
<dbReference type="InterPro" id="IPR003593">
    <property type="entry name" value="AAA+_ATPase"/>
</dbReference>
<protein>
    <submittedName>
        <fullName evidence="13">Unnamed protein product</fullName>
    </submittedName>
</protein>
<dbReference type="InterPro" id="IPR050173">
    <property type="entry name" value="ABC_transporter_C-like"/>
</dbReference>
<evidence type="ECO:0000259" key="12">
    <source>
        <dbReference type="PROSITE" id="PS50929"/>
    </source>
</evidence>
<keyword evidence="4 10" id="KW-0812">Transmembrane</keyword>
<dbReference type="Proteomes" id="UP001165063">
    <property type="component" value="Unassembled WGS sequence"/>
</dbReference>
<dbReference type="PROSITE" id="PS00211">
    <property type="entry name" value="ABC_TRANSPORTER_1"/>
    <property type="match status" value="2"/>
</dbReference>
<dbReference type="InterPro" id="IPR003439">
    <property type="entry name" value="ABC_transporter-like_ATP-bd"/>
</dbReference>
<keyword evidence="8 10" id="KW-0472">Membrane</keyword>
<dbReference type="SMART" id="SM00382">
    <property type="entry name" value="AAA"/>
    <property type="match status" value="2"/>
</dbReference>
<feature type="domain" description="ABC transmembrane type-1" evidence="12">
    <location>
        <begin position="172"/>
        <end position="442"/>
    </location>
</feature>
<dbReference type="SUPFAM" id="SSF52540">
    <property type="entry name" value="P-loop containing nucleoside triphosphate hydrolases"/>
    <property type="match status" value="2"/>
</dbReference>
<dbReference type="EMBL" id="BSXU01001319">
    <property type="protein sequence ID" value="GMG26105.1"/>
    <property type="molecule type" value="Genomic_DNA"/>
</dbReference>
<dbReference type="GO" id="GO:0005886">
    <property type="term" value="C:plasma membrane"/>
    <property type="evidence" value="ECO:0007669"/>
    <property type="project" value="TreeGrafter"/>
</dbReference>
<gene>
    <name evidence="13" type="ORF">Amon01_000321400</name>
</gene>
<dbReference type="GO" id="GO:0005524">
    <property type="term" value="F:ATP binding"/>
    <property type="evidence" value="ECO:0007669"/>
    <property type="project" value="UniProtKB-KW"/>
</dbReference>
<evidence type="ECO:0000256" key="8">
    <source>
        <dbReference type="ARBA" id="ARBA00023136"/>
    </source>
</evidence>
<evidence type="ECO:0000256" key="7">
    <source>
        <dbReference type="ARBA" id="ARBA00022989"/>
    </source>
</evidence>
<evidence type="ECO:0000256" key="3">
    <source>
        <dbReference type="ARBA" id="ARBA00022448"/>
    </source>
</evidence>
<evidence type="ECO:0000256" key="9">
    <source>
        <dbReference type="SAM" id="MobiDB-lite"/>
    </source>
</evidence>
<evidence type="ECO:0000256" key="4">
    <source>
        <dbReference type="ARBA" id="ARBA00022692"/>
    </source>
</evidence>
<feature type="transmembrane region" description="Helical" evidence="10">
    <location>
        <begin position="1099"/>
        <end position="1117"/>
    </location>
</feature>
<dbReference type="PROSITE" id="PS50893">
    <property type="entry name" value="ABC_TRANSPORTER_2"/>
    <property type="match status" value="2"/>
</dbReference>
<dbReference type="CDD" id="cd18606">
    <property type="entry name" value="ABC_6TM_YOR1_D2_like"/>
    <property type="match status" value="1"/>
</dbReference>
<dbReference type="InterPro" id="IPR011527">
    <property type="entry name" value="ABC1_TM_dom"/>
</dbReference>
<keyword evidence="3" id="KW-0813">Transport</keyword>
<evidence type="ECO:0000313" key="14">
    <source>
        <dbReference type="Proteomes" id="UP001165063"/>
    </source>
</evidence>
<proteinExistence type="inferred from homology"/>
<evidence type="ECO:0000256" key="2">
    <source>
        <dbReference type="ARBA" id="ARBA00009726"/>
    </source>
</evidence>
<feature type="domain" description="ABC transporter" evidence="11">
    <location>
        <begin position="560"/>
        <end position="779"/>
    </location>
</feature>
<dbReference type="FunFam" id="3.40.50.300:FF:001750">
    <property type="entry name" value="ATP-binding cassette transporter"/>
    <property type="match status" value="1"/>
</dbReference>
<feature type="transmembrane region" description="Helical" evidence="10">
    <location>
        <begin position="426"/>
        <end position="447"/>
    </location>
</feature>
<feature type="transmembrane region" description="Helical" evidence="10">
    <location>
        <begin position="1066"/>
        <end position="1087"/>
    </location>
</feature>
<dbReference type="Pfam" id="PF00664">
    <property type="entry name" value="ABC_membrane"/>
    <property type="match status" value="2"/>
</dbReference>
<evidence type="ECO:0000256" key="1">
    <source>
        <dbReference type="ARBA" id="ARBA00004141"/>
    </source>
</evidence>
<keyword evidence="6" id="KW-0067">ATP-binding</keyword>
<keyword evidence="5" id="KW-0547">Nucleotide-binding</keyword>
<dbReference type="PROSITE" id="PS50929">
    <property type="entry name" value="ABC_TM1F"/>
    <property type="match status" value="2"/>
</dbReference>
<organism evidence="13 14">
    <name type="scientific">Ambrosiozyma monospora</name>
    <name type="common">Yeast</name>
    <name type="synonym">Endomycopsis monosporus</name>
    <dbReference type="NCBI Taxonomy" id="43982"/>
    <lineage>
        <taxon>Eukaryota</taxon>
        <taxon>Fungi</taxon>
        <taxon>Dikarya</taxon>
        <taxon>Ascomycota</taxon>
        <taxon>Saccharomycotina</taxon>
        <taxon>Pichiomycetes</taxon>
        <taxon>Pichiales</taxon>
        <taxon>Pichiaceae</taxon>
        <taxon>Ambrosiozyma</taxon>
    </lineage>
</organism>
<dbReference type="OrthoDB" id="6500128at2759"/>
<dbReference type="InterPro" id="IPR036640">
    <property type="entry name" value="ABC1_TM_sf"/>
</dbReference>
<sequence length="1417" mass="158314">MSSDKSNTDPSSLEKADAKLQKQKRLLSFLFPKDPPVIPTENERQEFPLDKSNFIKRTFFWWLNPLLKVGYQRTVTPEDLYILNDSMQIEKNYEIFMNHLSPVLLKRQNEHIAKKCAARNETVENSSVSREKDLADFLLPKLDLLSVVFKTFQYEYMKGIFQIALQYAGASVSPLLLKKLTDFVEMKSLNLVSSSGKGIGYAFGITLFTIFNSVTVNHGIYNTNVSSTKLTGVFTKALLSKSFSLDALGQHRFAVGKINSMMATDLNRILLAGPYIAYMVTIPISVVITLALLISHIGVVSLIGVALFLLSMVITISSVKYLMQKRLLAQKFTDGRATVMRDILKNFKMVKYYSWEPAYLSKVVDLRTKESQEIMKLQISRTVINSVIVCLPALSSMTAFCVLFAVNKKDATAGSIFASLSWFNSLALSISVIPLILSMIADASVSFGRISEFLSQNEIKDDHSQYSAPYDSDSDVAVNITDGSFKWPEFDTEPEQKDENHMSNIRRIFNSLMNKDKEEPNKVKEGNSSDNSNIEAQMVISISSDEKKVARYMTSDKKGDQTVAVSEMGKKFTGLENINLEIKKGEFVVITGSIGSGKSSLLAAISGIMQKQHGKVQISGSILSCGYPWIQSVTVRENILFGLPYDKEKYTAITEACSLAIDFDRLPGGDLTEVGESGVTLSGGQKARINLARAVYADSDIILLDDVLSAVDAKVGRHIVNSCLLGYLKDKTRVLATHQLSLIGSADKIVFLNGDGSIDVGSLSDVSARNEKFRALMQHATEMDSKNRKEKNQDDDEDGGSVKKVVSGEQFNIKEEEERAVNMIKFDVAKVYIKLASGVFKFTFLPLIIILYSLYAFFGIFSNTWLSFWVAHKFEGKGDHFYMGLYICFGFLTVIVNVLGFSLVTYGTVTSAKKLNIKAVQNVMRLPMSYVDVTPVGRILNRFTKDTDVLDNEFSEILQDITSTFATIVGSLILSIIYLPWFAIAVPPLLIMFTLITGYFQASAREIKRLEAVQRSFVYSQFGEALSGMSTIKAYKSEERFLKTVDKAIDKMNEAYYLVNAGQRYLSINLTILVASLSLLVGLLCCFRAFNINAASTGLLLSYIMEISNSFVLLFRFCTQVENQMNSVERLKYYAGNLPQEAPAHISSAIPPPSWPEYGGIKFENVNLRYREGMSYSLKNMSIEVKPHEKIGICGRTGAGKSTLTSCIYRLNEPEGLITIDGIDISKLGLAELRTKLSIIPQDPVLFSGTIRDNLDPFNENSDDELWDALRRAHLVNESMLDKIKEQTDVNSSMHKFHLLQIVEEDGGNFSLGERQLLALARALVRKTRILILDEATSSVDYETDAKIQDTISHEFAKCTILCIAHRLKTIIKYDRILVLEEGEVEEFDTPLNLFHNENGIFRSMCDISNISADDFL</sequence>
<dbReference type="InterPro" id="IPR017871">
    <property type="entry name" value="ABC_transporter-like_CS"/>
</dbReference>
<dbReference type="SUPFAM" id="SSF90123">
    <property type="entry name" value="ABC transporter transmembrane region"/>
    <property type="match status" value="2"/>
</dbReference>
<evidence type="ECO:0000259" key="11">
    <source>
        <dbReference type="PROSITE" id="PS50893"/>
    </source>
</evidence>
<comment type="caution">
    <text evidence="13">The sequence shown here is derived from an EMBL/GenBank/DDBJ whole genome shotgun (WGS) entry which is preliminary data.</text>
</comment>
<dbReference type="Pfam" id="PF00005">
    <property type="entry name" value="ABC_tran"/>
    <property type="match status" value="2"/>
</dbReference>
<feature type="transmembrane region" description="Helical" evidence="10">
    <location>
        <begin position="978"/>
        <end position="1000"/>
    </location>
</feature>
<name>A0A9W6YW60_AMBMO</name>
<dbReference type="GO" id="GO:0008559">
    <property type="term" value="F:ABC-type xenobiotic transporter activity"/>
    <property type="evidence" value="ECO:0007669"/>
    <property type="project" value="TreeGrafter"/>
</dbReference>
<accession>A0A9W6YW60</accession>